<evidence type="ECO:0000256" key="2">
    <source>
        <dbReference type="ARBA" id="ARBA00009772"/>
    </source>
</evidence>
<dbReference type="GO" id="GO:0005886">
    <property type="term" value="C:plasma membrane"/>
    <property type="evidence" value="ECO:0007669"/>
    <property type="project" value="UniProtKB-SubCell"/>
</dbReference>
<comment type="similarity">
    <text evidence="2 10">Belongs to the FliR/MopE/SpaR family.</text>
</comment>
<evidence type="ECO:0000256" key="1">
    <source>
        <dbReference type="ARBA" id="ARBA00002578"/>
    </source>
</evidence>
<dbReference type="InterPro" id="IPR006303">
    <property type="entry name" value="FliR"/>
</dbReference>
<comment type="subcellular location">
    <subcellularLocation>
        <location evidence="10">Cell membrane</location>
        <topology evidence="10">Multi-pass membrane protein</topology>
    </subcellularLocation>
    <subcellularLocation>
        <location evidence="10">Bacterial flagellum basal body</location>
    </subcellularLocation>
</comment>
<accession>D5MGB4</accession>
<evidence type="ECO:0000256" key="7">
    <source>
        <dbReference type="ARBA" id="ARBA00023136"/>
    </source>
</evidence>
<keyword evidence="11" id="KW-0282">Flagellum</keyword>
<dbReference type="EMBL" id="FP565575">
    <property type="protein sequence ID" value="CBE68795.1"/>
    <property type="molecule type" value="Genomic_DNA"/>
</dbReference>
<reference evidence="11" key="2">
    <citation type="journal article" date="2010" name="Nature">
        <title>Nitrite-driven anaerobic methane oxidation by oxygenic bacteria.</title>
        <authorList>
            <person name="Ettwig K.F."/>
            <person name="Butler M.K."/>
            <person name="Le Paslier D."/>
            <person name="Pelletier E."/>
            <person name="Mangenot S."/>
            <person name="Kuypers M.M.M."/>
            <person name="Schreiber F."/>
            <person name="Dutilh B.E."/>
            <person name="Zedelius J."/>
            <person name="de Beer D."/>
            <person name="Gloerich J."/>
            <person name="Wessels H.J.C.T."/>
            <person name="van Allen T."/>
            <person name="Luesken F."/>
            <person name="Wu M."/>
            <person name="van de Pas-Schoonen K.T."/>
            <person name="Op den Camp H.J.M."/>
            <person name="Janssen-Megens E.M."/>
            <person name="Francoijs K-J."/>
            <person name="Stunnenberg H."/>
            <person name="Weissenbach J."/>
            <person name="Jetten M.S.M."/>
            <person name="Strous M."/>
        </authorList>
    </citation>
    <scope>NUCLEOTIDE SEQUENCE [LARGE SCALE GENOMIC DNA]</scope>
</reference>
<dbReference type="Proteomes" id="UP000006898">
    <property type="component" value="Chromosome"/>
</dbReference>
<evidence type="ECO:0000256" key="6">
    <source>
        <dbReference type="ARBA" id="ARBA00022989"/>
    </source>
</evidence>
<keyword evidence="4 10" id="KW-1003">Cell membrane</keyword>
<dbReference type="PANTHER" id="PTHR30065">
    <property type="entry name" value="FLAGELLAR BIOSYNTHETIC PROTEIN FLIR"/>
    <property type="match status" value="1"/>
</dbReference>
<sequence>MDTVVLSAWSSPLFLLILFRLGGLFLTAPIFAGSHLPIPFKIGLALSLTVSLYPLLGKSALLARGMEPFSLALSIVGEVAVGVVIGLAARLLFVGVSLAGELAGVQMGLGIANVVDPQFPQQASIVAQFLELMTILTFLTLHGHHAFLEAVWASFESIPLGTFSGAAAAGAASVLVALFGKSLVLALRLSSPIMVAVLITNVAMGLLARVAPQLNFFAFGLSVTFIVGLLVLLVSLPLLTHLIGVSTGQVRLELFTLLRSLSYAVR</sequence>
<dbReference type="GO" id="GO:0009425">
    <property type="term" value="C:bacterial-type flagellum basal body"/>
    <property type="evidence" value="ECO:0007669"/>
    <property type="project" value="UniProtKB-SubCell"/>
</dbReference>
<keyword evidence="6 10" id="KW-1133">Transmembrane helix</keyword>
<keyword evidence="8 10" id="KW-0975">Bacterial flagellum</keyword>
<evidence type="ECO:0000256" key="8">
    <source>
        <dbReference type="ARBA" id="ARBA00023143"/>
    </source>
</evidence>
<feature type="transmembrane region" description="Helical" evidence="10">
    <location>
        <begin position="216"/>
        <end position="239"/>
    </location>
</feature>
<keyword evidence="11" id="KW-0966">Cell projection</keyword>
<dbReference type="GO" id="GO:0044780">
    <property type="term" value="P:bacterial-type flagellum assembly"/>
    <property type="evidence" value="ECO:0007669"/>
    <property type="project" value="UniProtKB-UniRule"/>
</dbReference>
<feature type="transmembrane region" description="Helical" evidence="10">
    <location>
        <begin position="12"/>
        <end position="32"/>
    </location>
</feature>
<feature type="transmembrane region" description="Helical" evidence="10">
    <location>
        <begin position="192"/>
        <end position="210"/>
    </location>
</feature>
<reference evidence="11" key="1">
    <citation type="submission" date="2009-09" db="EMBL/GenBank/DDBJ databases">
        <authorList>
            <person name="Genoscope - CEA"/>
        </authorList>
    </citation>
    <scope>NUCLEOTIDE SEQUENCE</scope>
</reference>
<name>D5MGB4_METO1</name>
<dbReference type="Pfam" id="PF01311">
    <property type="entry name" value="Bac_export_1"/>
    <property type="match status" value="1"/>
</dbReference>
<dbReference type="STRING" id="671143.DAMO_1737"/>
<evidence type="ECO:0000256" key="5">
    <source>
        <dbReference type="ARBA" id="ARBA00022692"/>
    </source>
</evidence>
<dbReference type="NCBIfam" id="TIGR01400">
    <property type="entry name" value="fliR"/>
    <property type="match status" value="1"/>
</dbReference>
<evidence type="ECO:0000313" key="11">
    <source>
        <dbReference type="EMBL" id="CBE68795.1"/>
    </source>
</evidence>
<protein>
    <recommendedName>
        <fullName evidence="3 9">Flagellar biosynthetic protein FliR</fullName>
    </recommendedName>
</protein>
<feature type="transmembrane region" description="Helical" evidence="10">
    <location>
        <begin position="160"/>
        <end position="180"/>
    </location>
</feature>
<dbReference type="KEGG" id="mox:DAMO_1737"/>
<keyword evidence="7 10" id="KW-0472">Membrane</keyword>
<gene>
    <name evidence="11" type="ORF">DAMO_1737</name>
</gene>
<feature type="transmembrane region" description="Helical" evidence="10">
    <location>
        <begin position="38"/>
        <end position="56"/>
    </location>
</feature>
<feature type="transmembrane region" description="Helical" evidence="10">
    <location>
        <begin position="68"/>
        <end position="89"/>
    </location>
</feature>
<evidence type="ECO:0000256" key="9">
    <source>
        <dbReference type="NCBIfam" id="TIGR01400"/>
    </source>
</evidence>
<dbReference type="InterPro" id="IPR002010">
    <property type="entry name" value="T3SS_IM_R"/>
</dbReference>
<organism evidence="11">
    <name type="scientific">Methylomirabilis oxygeniifera</name>
    <dbReference type="NCBI Taxonomy" id="671143"/>
    <lineage>
        <taxon>Bacteria</taxon>
        <taxon>Candidatus Methylomirabilota</taxon>
        <taxon>Candidatus Methylomirabilia</taxon>
        <taxon>Candidatus Methylomirabilales</taxon>
        <taxon>Candidatus Methylomirabilaceae</taxon>
        <taxon>Candidatus Methylomirabilis</taxon>
    </lineage>
</organism>
<dbReference type="eggNOG" id="COG1684">
    <property type="taxonomic scope" value="Bacteria"/>
</dbReference>
<dbReference type="AlphaFoldDB" id="D5MGB4"/>
<dbReference type="HOGENOM" id="CLU_063626_2_3_0"/>
<evidence type="ECO:0000256" key="10">
    <source>
        <dbReference type="RuleBase" id="RU362071"/>
    </source>
</evidence>
<dbReference type="GO" id="GO:0006605">
    <property type="term" value="P:protein targeting"/>
    <property type="evidence" value="ECO:0007669"/>
    <property type="project" value="UniProtKB-UniRule"/>
</dbReference>
<dbReference type="PRINTS" id="PR00953">
    <property type="entry name" value="TYPE3IMRPROT"/>
</dbReference>
<comment type="function">
    <text evidence="1 10">Role in flagellar biosynthesis.</text>
</comment>
<evidence type="ECO:0000256" key="3">
    <source>
        <dbReference type="ARBA" id="ARBA00021717"/>
    </source>
</evidence>
<keyword evidence="11" id="KW-0969">Cilium</keyword>
<keyword evidence="5 10" id="KW-0812">Transmembrane</keyword>
<evidence type="ECO:0000256" key="4">
    <source>
        <dbReference type="ARBA" id="ARBA00022475"/>
    </source>
</evidence>
<dbReference type="PANTHER" id="PTHR30065:SF1">
    <property type="entry name" value="SURFACE PRESENTATION OF ANTIGENS PROTEIN SPAR"/>
    <property type="match status" value="1"/>
</dbReference>
<proteinExistence type="inferred from homology"/>